<dbReference type="PANTHER" id="PTHR18895">
    <property type="entry name" value="HEMK METHYLTRANSFERASE"/>
    <property type="match status" value="1"/>
</dbReference>
<dbReference type="SUPFAM" id="SSF53335">
    <property type="entry name" value="S-adenosyl-L-methionine-dependent methyltransferases"/>
    <property type="match status" value="1"/>
</dbReference>
<dbReference type="RefSeq" id="WP_024005968.1">
    <property type="nucleotide sequence ID" value="NZ_KI650980.1"/>
</dbReference>
<dbReference type="Gene3D" id="3.40.50.150">
    <property type="entry name" value="Vaccinia Virus protein VP39"/>
    <property type="match status" value="1"/>
</dbReference>
<dbReference type="GO" id="GO:0003676">
    <property type="term" value="F:nucleic acid binding"/>
    <property type="evidence" value="ECO:0007669"/>
    <property type="project" value="InterPro"/>
</dbReference>
<evidence type="ECO:0000313" key="6">
    <source>
        <dbReference type="Proteomes" id="UP000018733"/>
    </source>
</evidence>
<dbReference type="PROSITE" id="PS00092">
    <property type="entry name" value="N6_MTASE"/>
    <property type="match status" value="1"/>
</dbReference>
<evidence type="ECO:0000256" key="2">
    <source>
        <dbReference type="ARBA" id="ARBA00022691"/>
    </source>
</evidence>
<accession>V8QQ50</accession>
<evidence type="ECO:0000256" key="1">
    <source>
        <dbReference type="ARBA" id="ARBA00022603"/>
    </source>
</evidence>
<dbReference type="InterPro" id="IPR029063">
    <property type="entry name" value="SAM-dependent_MTases_sf"/>
</dbReference>
<organism evidence="5 6">
    <name type="scientific">Advenella kashmirensis W13003</name>
    <dbReference type="NCBI Taxonomy" id="1424334"/>
    <lineage>
        <taxon>Bacteria</taxon>
        <taxon>Pseudomonadati</taxon>
        <taxon>Pseudomonadota</taxon>
        <taxon>Betaproteobacteria</taxon>
        <taxon>Burkholderiales</taxon>
        <taxon>Alcaligenaceae</taxon>
    </lineage>
</organism>
<keyword evidence="2" id="KW-0949">S-adenosyl-L-methionine</keyword>
<reference evidence="5 6" key="1">
    <citation type="journal article" date="2014" name="Genome Announc.">
        <title>Draft Genome Sequence of Advenella kashmirensis Strain W13003, a Polycyclic Aromatic Hydrocarbon-Degrading Bacterium.</title>
        <authorList>
            <person name="Wang X."/>
            <person name="Jin D."/>
            <person name="Zhou L."/>
            <person name="Wu L."/>
            <person name="An W."/>
            <person name="Zhao L."/>
        </authorList>
    </citation>
    <scope>NUCLEOTIDE SEQUENCE [LARGE SCALE GENOMIC DNA]</scope>
    <source>
        <strain evidence="5 6">W13003</strain>
    </source>
</reference>
<comment type="caution">
    <text evidence="5">The sequence shown here is derived from an EMBL/GenBank/DDBJ whole genome shotgun (WGS) entry which is preliminary data.</text>
</comment>
<feature type="domain" description="Methyltransferase small" evidence="4">
    <location>
        <begin position="177"/>
        <end position="322"/>
    </location>
</feature>
<dbReference type="InterPro" id="IPR050320">
    <property type="entry name" value="N5-glutamine_MTase"/>
</dbReference>
<dbReference type="CDD" id="cd02440">
    <property type="entry name" value="AdoMet_MTases"/>
    <property type="match status" value="1"/>
</dbReference>
<dbReference type="GO" id="GO:0032259">
    <property type="term" value="P:methylation"/>
    <property type="evidence" value="ECO:0007669"/>
    <property type="project" value="UniProtKB-KW"/>
</dbReference>
<keyword evidence="1 5" id="KW-0808">Transferase</keyword>
<dbReference type="AlphaFoldDB" id="V8QQ50"/>
<dbReference type="HOGENOM" id="CLU_046655_1_0_4"/>
<gene>
    <name evidence="5" type="ORF">W822_15075</name>
</gene>
<dbReference type="InterPro" id="IPR007848">
    <property type="entry name" value="Small_mtfrase_dom"/>
</dbReference>
<dbReference type="GO" id="GO:0036009">
    <property type="term" value="F:protein-glutamine N-methyltransferase activity"/>
    <property type="evidence" value="ECO:0007669"/>
    <property type="project" value="TreeGrafter"/>
</dbReference>
<protein>
    <submittedName>
        <fullName evidence="5">Methylase</fullName>
    </submittedName>
</protein>
<dbReference type="OrthoDB" id="267914at2"/>
<dbReference type="InterPro" id="IPR002052">
    <property type="entry name" value="DNA_methylase_N6_adenine_CS"/>
</dbReference>
<sequence length="388" mass="42968">MNDKLSRASSPESGVTSLNGQTSPIWHSEAGFAEPSRLERVDDTLRADEALRKMRNGIGLLWCGDFHNARQLLQALGRRLDRKKKPGRDGRTLSLKERFHQYRLQQSQRARLLGLLLIRIEPDNTIALRRAPAWQAALAQVYGQAHAPMLVSLRELLGVVGAFEWRRKGVAIAGCDWRIHPHYGVFSPSRSEYLTLIRQAPLPDGCQRAFDIGTGTGVLSILLADKGVAHIIATDSSARAVACAQENVERLGLQSQITIEQKDFFPEGKADLLVCNPPWLPGKVSSSLDAAVYDPEEQMLNGFLREASQHLAPGGQIWLIMSDLAQLLGLREADAIHQRFAASGLRVVADYCARPVHGRAYDSSDPLHEARAQETTHLWCLVPTDTEN</sequence>
<dbReference type="Pfam" id="PF05175">
    <property type="entry name" value="MTS"/>
    <property type="match status" value="1"/>
</dbReference>
<dbReference type="EMBL" id="AYXT01000010">
    <property type="protein sequence ID" value="ETF02071.1"/>
    <property type="molecule type" value="Genomic_DNA"/>
</dbReference>
<dbReference type="PANTHER" id="PTHR18895:SF74">
    <property type="entry name" value="MTRF1L RELEASE FACTOR GLUTAMINE METHYLTRANSFERASE"/>
    <property type="match status" value="1"/>
</dbReference>
<dbReference type="PATRIC" id="fig|1424334.3.peg.3034"/>
<dbReference type="eggNOG" id="COG2890">
    <property type="taxonomic scope" value="Bacteria"/>
</dbReference>
<dbReference type="Proteomes" id="UP000018733">
    <property type="component" value="Unassembled WGS sequence"/>
</dbReference>
<feature type="region of interest" description="Disordered" evidence="3">
    <location>
        <begin position="1"/>
        <end position="26"/>
    </location>
</feature>
<dbReference type="STRING" id="1424334.W822_15075"/>
<name>V8QQ50_9BURK</name>
<proteinExistence type="predicted"/>
<keyword evidence="1 5" id="KW-0489">Methyltransferase</keyword>
<evidence type="ECO:0000313" key="5">
    <source>
        <dbReference type="EMBL" id="ETF02071.1"/>
    </source>
</evidence>
<feature type="compositionally biased region" description="Polar residues" evidence="3">
    <location>
        <begin position="7"/>
        <end position="25"/>
    </location>
</feature>
<evidence type="ECO:0000259" key="4">
    <source>
        <dbReference type="Pfam" id="PF05175"/>
    </source>
</evidence>
<keyword evidence="6" id="KW-1185">Reference proteome</keyword>
<evidence type="ECO:0000256" key="3">
    <source>
        <dbReference type="SAM" id="MobiDB-lite"/>
    </source>
</evidence>